<evidence type="ECO:0000313" key="2">
    <source>
        <dbReference type="EMBL" id="GBO83677.1"/>
    </source>
</evidence>
<keyword evidence="3" id="KW-1185">Reference proteome</keyword>
<gene>
    <name evidence="2" type="ORF">MS5N3_11280</name>
</gene>
<sequence>MDKHDSELPKTFVAFSDRFPELQEAHQQLGKALADAGPLDEKSRALVKLGVCVGAGRESALKSHVRRSLELGLTREEIEHALVLGMNSIGFPATVAAWQWAQEALSQK</sequence>
<proteinExistence type="predicted"/>
<dbReference type="Proteomes" id="UP000340077">
    <property type="component" value="Unassembled WGS sequence"/>
</dbReference>
<evidence type="ECO:0000313" key="3">
    <source>
        <dbReference type="Proteomes" id="UP000340077"/>
    </source>
</evidence>
<reference evidence="2 3" key="1">
    <citation type="journal article" date="2019" name="J. Gen. Appl. Microbiol.">
        <title>Aerobic degradation of cis-dichloroethene by the marine bacterium Marinobacter salsuginis strain 5N-3.</title>
        <authorList>
            <person name="Inoue Y."/>
            <person name="Fukunaga Y."/>
            <person name="Katsumata H."/>
            <person name="Ohji S."/>
            <person name="Hosoyama A."/>
            <person name="Mori K."/>
            <person name="Ando K."/>
        </authorList>
    </citation>
    <scope>NUCLEOTIDE SEQUENCE [LARGE SCALE GENOMIC DNA]</scope>
    <source>
        <strain evidence="2 3">5N-3</strain>
    </source>
</reference>
<accession>A0A5M3PLD6</accession>
<dbReference type="PANTHER" id="PTHR33930:SF2">
    <property type="entry name" value="BLR3452 PROTEIN"/>
    <property type="match status" value="1"/>
</dbReference>
<comment type="caution">
    <text evidence="2">The sequence shown here is derived from an EMBL/GenBank/DDBJ whole genome shotgun (WGS) entry which is preliminary data.</text>
</comment>
<dbReference type="EMBL" id="BGZH01000001">
    <property type="protein sequence ID" value="GBO83677.1"/>
    <property type="molecule type" value="Genomic_DNA"/>
</dbReference>
<name>A0A5M3PLD6_9GAMM</name>
<dbReference type="InterPro" id="IPR003779">
    <property type="entry name" value="CMD-like"/>
</dbReference>
<feature type="domain" description="Carboxymuconolactone decarboxylase-like" evidence="1">
    <location>
        <begin position="20"/>
        <end position="103"/>
    </location>
</feature>
<dbReference type="AlphaFoldDB" id="A0A5M3PLD6"/>
<evidence type="ECO:0000259" key="1">
    <source>
        <dbReference type="Pfam" id="PF02627"/>
    </source>
</evidence>
<dbReference type="GO" id="GO:0051920">
    <property type="term" value="F:peroxiredoxin activity"/>
    <property type="evidence" value="ECO:0007669"/>
    <property type="project" value="InterPro"/>
</dbReference>
<dbReference type="RefSeq" id="WP_069184483.1">
    <property type="nucleotide sequence ID" value="NZ_BGZH01000001.1"/>
</dbReference>
<dbReference type="InterPro" id="IPR029032">
    <property type="entry name" value="AhpD-like"/>
</dbReference>
<dbReference type="Pfam" id="PF02627">
    <property type="entry name" value="CMD"/>
    <property type="match status" value="1"/>
</dbReference>
<protein>
    <recommendedName>
        <fullName evidence="1">Carboxymuconolactone decarboxylase-like domain-containing protein</fullName>
    </recommendedName>
</protein>
<dbReference type="PANTHER" id="PTHR33930">
    <property type="entry name" value="ALKYL HYDROPEROXIDE REDUCTASE AHPD"/>
    <property type="match status" value="1"/>
</dbReference>
<organism evidence="2 3">
    <name type="scientific">Marinobacter salsuginis</name>
    <dbReference type="NCBI Taxonomy" id="418719"/>
    <lineage>
        <taxon>Bacteria</taxon>
        <taxon>Pseudomonadati</taxon>
        <taxon>Pseudomonadota</taxon>
        <taxon>Gammaproteobacteria</taxon>
        <taxon>Pseudomonadales</taxon>
        <taxon>Marinobacteraceae</taxon>
        <taxon>Marinobacter</taxon>
    </lineage>
</organism>
<dbReference type="SUPFAM" id="SSF69118">
    <property type="entry name" value="AhpD-like"/>
    <property type="match status" value="1"/>
</dbReference>
<dbReference type="Gene3D" id="1.20.1290.10">
    <property type="entry name" value="AhpD-like"/>
    <property type="match status" value="1"/>
</dbReference>